<dbReference type="Gene3D" id="1.25.40.10">
    <property type="entry name" value="Tetratricopeptide repeat domain"/>
    <property type="match status" value="2"/>
</dbReference>
<dbReference type="PANTHER" id="PTHR43289:SF34">
    <property type="entry name" value="SERINE_THREONINE-PROTEIN KINASE YBDM-RELATED"/>
    <property type="match status" value="1"/>
</dbReference>
<organism evidence="7 8">
    <name type="scientific">Gemmatimonas aurantiaca</name>
    <dbReference type="NCBI Taxonomy" id="173480"/>
    <lineage>
        <taxon>Bacteria</taxon>
        <taxon>Pseudomonadati</taxon>
        <taxon>Gemmatimonadota</taxon>
        <taxon>Gemmatimonadia</taxon>
        <taxon>Gemmatimonadales</taxon>
        <taxon>Gemmatimonadaceae</taxon>
        <taxon>Gemmatimonas</taxon>
    </lineage>
</organism>
<dbReference type="CDD" id="cd14014">
    <property type="entry name" value="STKc_PknB_like"/>
    <property type="match status" value="1"/>
</dbReference>
<dbReference type="EMBL" id="DPIY01000005">
    <property type="protein sequence ID" value="HCT56534.1"/>
    <property type="molecule type" value="Genomic_DNA"/>
</dbReference>
<keyword evidence="3 7" id="KW-0418">Kinase</keyword>
<dbReference type="SUPFAM" id="SSF48452">
    <property type="entry name" value="TPR-like"/>
    <property type="match status" value="3"/>
</dbReference>
<sequence>MGRLDGQDLSTMDNARWARINEIFDQVVAADRVQRPALLRDLAGGDHALVAEVEELVVAADRTNGLLDELPLEVLGSGWSAPLPPGRTLVDRTLGAYRVTREIGRGGMGVVYEGVRVDNQFNQRVAIKSLGVGLDRPELHWRFKRERQILAGLSHPNIAALYDGGTTEDGIPYLVMEFVPGMPIDEWCDTRQLFIAQRLDLFRQVCDAIQFAHGKLVVHRDLKPGNVLVTADGVVKVLDFGIAKLLTPDPESGQASDVTREGLAPLTTGYASPEQARGEDVTVAADVYSLGVILYRLLTGASPYDVTGKSAGEVLSILSTRPPRALREVITEGSARERGLDNARRLQVMLSGELEAIVLMTLRKEPERRYASAEALSQDLLRYLKGQPVHAQPDTLSYRVRKFVQRQRAIVAATAVAILALVGATVFSLQSASRAREEARRATIMAEYLRAIVGAADPSHYSTFRSGRSDVMLSEVLDSTLARVERDLVNEPRVRADMYWTLGNAFRVFNKHAVAAQLLDSARILHSQTLGDQSLDVARDIHYGALLYQETGRSDLAIDGLRDALARYRRMPAPPDTEVTDVLVSLGQVLGVGLQQHQEGLALLREAEGRERSRVAPRWALLGTAQAAQGSTLLSGTDVAATDSAFARAVESYRHDSTRTRGELAFTLLNWGTAIGRRGDHWRAAALKREGLRTMQQIYGPTHSLTAVFQQRLGEELVQLDSLSAARQVMDSAIAIQETLAPRNYLEFGVGLRLLGAVERKAGNLAAAERHLTRARTMLDSMGNVRTVPEIGIHTEFSRLWEAHNRTEPARQELERAYAMARERLGPGHLLTRTTIGHLAAFAARHGDPERAAALRKDSAAMTSNSK</sequence>
<dbReference type="AlphaFoldDB" id="A0A3D4V6U0"/>
<dbReference type="PROSITE" id="PS50011">
    <property type="entry name" value="PROTEIN_KINASE_DOM"/>
    <property type="match status" value="1"/>
</dbReference>
<evidence type="ECO:0000259" key="6">
    <source>
        <dbReference type="PROSITE" id="PS50011"/>
    </source>
</evidence>
<dbReference type="Gene3D" id="1.10.510.10">
    <property type="entry name" value="Transferase(Phosphotransferase) domain 1"/>
    <property type="match status" value="1"/>
</dbReference>
<evidence type="ECO:0000313" key="7">
    <source>
        <dbReference type="EMBL" id="HCT56534.1"/>
    </source>
</evidence>
<dbReference type="Proteomes" id="UP000264071">
    <property type="component" value="Unassembled WGS sequence"/>
</dbReference>
<dbReference type="InterPro" id="IPR017441">
    <property type="entry name" value="Protein_kinase_ATP_BS"/>
</dbReference>
<dbReference type="InterPro" id="IPR011009">
    <property type="entry name" value="Kinase-like_dom_sf"/>
</dbReference>
<feature type="binding site" evidence="5">
    <location>
        <position position="128"/>
    </location>
    <ligand>
        <name>ATP</name>
        <dbReference type="ChEBI" id="CHEBI:30616"/>
    </ligand>
</feature>
<gene>
    <name evidence="7" type="ORF">DGD08_04895</name>
</gene>
<evidence type="ECO:0000256" key="1">
    <source>
        <dbReference type="ARBA" id="ARBA00022679"/>
    </source>
</evidence>
<accession>A0A3D4V6U0</accession>
<evidence type="ECO:0000256" key="5">
    <source>
        <dbReference type="PROSITE-ProRule" id="PRU10141"/>
    </source>
</evidence>
<dbReference type="SUPFAM" id="SSF56112">
    <property type="entry name" value="Protein kinase-like (PK-like)"/>
    <property type="match status" value="1"/>
</dbReference>
<dbReference type="InterPro" id="IPR000719">
    <property type="entry name" value="Prot_kinase_dom"/>
</dbReference>
<dbReference type="PROSITE" id="PS00108">
    <property type="entry name" value="PROTEIN_KINASE_ST"/>
    <property type="match status" value="1"/>
</dbReference>
<comment type="caution">
    <text evidence="7">The sequence shown here is derived from an EMBL/GenBank/DDBJ whole genome shotgun (WGS) entry which is preliminary data.</text>
</comment>
<evidence type="ECO:0000256" key="2">
    <source>
        <dbReference type="ARBA" id="ARBA00022741"/>
    </source>
</evidence>
<proteinExistence type="predicted"/>
<evidence type="ECO:0000256" key="3">
    <source>
        <dbReference type="ARBA" id="ARBA00022777"/>
    </source>
</evidence>
<name>A0A3D4V6U0_9BACT</name>
<dbReference type="SMART" id="SM00220">
    <property type="entry name" value="S_TKc"/>
    <property type="match status" value="1"/>
</dbReference>
<protein>
    <submittedName>
        <fullName evidence="7">Serine/threonine protein kinase</fullName>
    </submittedName>
</protein>
<feature type="domain" description="Protein kinase" evidence="6">
    <location>
        <begin position="97"/>
        <end position="381"/>
    </location>
</feature>
<reference evidence="7 8" key="1">
    <citation type="journal article" date="2018" name="Nat. Biotechnol.">
        <title>A standardized bacterial taxonomy based on genome phylogeny substantially revises the tree of life.</title>
        <authorList>
            <person name="Parks D.H."/>
            <person name="Chuvochina M."/>
            <person name="Waite D.W."/>
            <person name="Rinke C."/>
            <person name="Skarshewski A."/>
            <person name="Chaumeil P.A."/>
            <person name="Hugenholtz P."/>
        </authorList>
    </citation>
    <scope>NUCLEOTIDE SEQUENCE [LARGE SCALE GENOMIC DNA]</scope>
    <source>
        <strain evidence="7">UBA8844</strain>
    </source>
</reference>
<evidence type="ECO:0000256" key="4">
    <source>
        <dbReference type="ARBA" id="ARBA00022840"/>
    </source>
</evidence>
<dbReference type="Pfam" id="PF00069">
    <property type="entry name" value="Pkinase"/>
    <property type="match status" value="1"/>
</dbReference>
<keyword evidence="4 5" id="KW-0067">ATP-binding</keyword>
<dbReference type="PANTHER" id="PTHR43289">
    <property type="entry name" value="MITOGEN-ACTIVATED PROTEIN KINASE KINASE KINASE 20-RELATED"/>
    <property type="match status" value="1"/>
</dbReference>
<keyword evidence="1" id="KW-0808">Transferase</keyword>
<dbReference type="GO" id="GO:0005524">
    <property type="term" value="F:ATP binding"/>
    <property type="evidence" value="ECO:0007669"/>
    <property type="project" value="UniProtKB-UniRule"/>
</dbReference>
<dbReference type="InterPro" id="IPR008271">
    <property type="entry name" value="Ser/Thr_kinase_AS"/>
</dbReference>
<dbReference type="PROSITE" id="PS00107">
    <property type="entry name" value="PROTEIN_KINASE_ATP"/>
    <property type="match status" value="1"/>
</dbReference>
<evidence type="ECO:0000313" key="8">
    <source>
        <dbReference type="Proteomes" id="UP000264071"/>
    </source>
</evidence>
<dbReference type="Gene3D" id="3.30.200.20">
    <property type="entry name" value="Phosphorylase Kinase, domain 1"/>
    <property type="match status" value="1"/>
</dbReference>
<dbReference type="GO" id="GO:0004674">
    <property type="term" value="F:protein serine/threonine kinase activity"/>
    <property type="evidence" value="ECO:0007669"/>
    <property type="project" value="UniProtKB-KW"/>
</dbReference>
<keyword evidence="2 5" id="KW-0547">Nucleotide-binding</keyword>
<dbReference type="InterPro" id="IPR011990">
    <property type="entry name" value="TPR-like_helical_dom_sf"/>
</dbReference>
<keyword evidence="7" id="KW-0723">Serine/threonine-protein kinase</keyword>